<sequence>MSIKLQDFDSRSNDISPISSNYEANRSPSAYKQKQQTRILYLLSFLATMNRATCIALSTYILSHSLGEVDDKHRSAFESLAIYDIFVSNFASVVWGFVSDRIGRKVVINICLIGSALTMILYGFSTSSKYLAFINALNGVFSFKDILIKTMIGEANDKASRPNAFRYLPIIKIVSGVLGPMITAPFFVSHLNDMDFDKNITSIEGFPYLIPSLIASGISVAAYFLSYHCLSETLTDNRSKSDEPVIVEKLTDQTTTLAKSKKFTIFGLSFSRNSLLILILSSLLSLIYETYSKISQDWLTTDSSKGGLSLKPKHIMVVTPLYPIITGTILMKYPYVVKNFGILKQFKAGFPAVGVLFILSIILTLIAKIGSIFTILSLYAIFYSIQSGISTLRDISFDLLLIESAEISGNLGTLYGISSILSGISSIFSGIILALPYVFKQLSTFSTENNFLFL</sequence>
<evidence type="ECO:0000256" key="2">
    <source>
        <dbReference type="ARBA" id="ARBA00022448"/>
    </source>
</evidence>
<evidence type="ECO:0000256" key="6">
    <source>
        <dbReference type="SAM" id="Phobius"/>
    </source>
</evidence>
<feature type="transmembrane region" description="Helical" evidence="6">
    <location>
        <begin position="413"/>
        <end position="439"/>
    </location>
</feature>
<gene>
    <name evidence="7" type="ORF">CONCODRAFT_80638</name>
</gene>
<feature type="transmembrane region" description="Helical" evidence="6">
    <location>
        <begin position="106"/>
        <end position="124"/>
    </location>
</feature>
<evidence type="ECO:0000313" key="8">
    <source>
        <dbReference type="Proteomes" id="UP000070444"/>
    </source>
</evidence>
<keyword evidence="3 6" id="KW-0812">Transmembrane</keyword>
<accession>A0A137NT38</accession>
<dbReference type="EMBL" id="KQ964790">
    <property type="protein sequence ID" value="KXN65957.1"/>
    <property type="molecule type" value="Genomic_DNA"/>
</dbReference>
<feature type="transmembrane region" description="Helical" evidence="6">
    <location>
        <begin position="81"/>
        <end position="99"/>
    </location>
</feature>
<dbReference type="InterPro" id="IPR036259">
    <property type="entry name" value="MFS_trans_sf"/>
</dbReference>
<dbReference type="OrthoDB" id="419616at2759"/>
<evidence type="ECO:0000256" key="3">
    <source>
        <dbReference type="ARBA" id="ARBA00022692"/>
    </source>
</evidence>
<feature type="transmembrane region" description="Helical" evidence="6">
    <location>
        <begin position="314"/>
        <end position="336"/>
    </location>
</feature>
<dbReference type="AlphaFoldDB" id="A0A137NT38"/>
<keyword evidence="4 6" id="KW-1133">Transmembrane helix</keyword>
<feature type="transmembrane region" description="Helical" evidence="6">
    <location>
        <begin position="167"/>
        <end position="188"/>
    </location>
</feature>
<feature type="transmembrane region" description="Helical" evidence="6">
    <location>
        <begin position="130"/>
        <end position="147"/>
    </location>
</feature>
<reference evidence="7 8" key="1">
    <citation type="journal article" date="2015" name="Genome Biol. Evol.">
        <title>Phylogenomic analyses indicate that early fungi evolved digesting cell walls of algal ancestors of land plants.</title>
        <authorList>
            <person name="Chang Y."/>
            <person name="Wang S."/>
            <person name="Sekimoto S."/>
            <person name="Aerts A.L."/>
            <person name="Choi C."/>
            <person name="Clum A."/>
            <person name="LaButti K.M."/>
            <person name="Lindquist E.A."/>
            <person name="Yee Ngan C."/>
            <person name="Ohm R.A."/>
            <person name="Salamov A.A."/>
            <person name="Grigoriev I.V."/>
            <person name="Spatafora J.W."/>
            <person name="Berbee M.L."/>
        </authorList>
    </citation>
    <scope>NUCLEOTIDE SEQUENCE [LARGE SCALE GENOMIC DNA]</scope>
    <source>
        <strain evidence="7 8">NRRL 28638</strain>
    </source>
</reference>
<evidence type="ECO:0000256" key="4">
    <source>
        <dbReference type="ARBA" id="ARBA00022989"/>
    </source>
</evidence>
<dbReference type="GO" id="GO:0016020">
    <property type="term" value="C:membrane"/>
    <property type="evidence" value="ECO:0007669"/>
    <property type="project" value="UniProtKB-SubCell"/>
</dbReference>
<feature type="transmembrane region" description="Helical" evidence="6">
    <location>
        <begin position="275"/>
        <end position="294"/>
    </location>
</feature>
<dbReference type="PANTHER" id="PTHR23504:SF15">
    <property type="entry name" value="MAJOR FACILITATOR SUPERFAMILY (MFS) PROFILE DOMAIN-CONTAINING PROTEIN"/>
    <property type="match status" value="1"/>
</dbReference>
<dbReference type="Proteomes" id="UP000070444">
    <property type="component" value="Unassembled WGS sequence"/>
</dbReference>
<evidence type="ECO:0000256" key="1">
    <source>
        <dbReference type="ARBA" id="ARBA00004141"/>
    </source>
</evidence>
<feature type="transmembrane region" description="Helical" evidence="6">
    <location>
        <begin position="208"/>
        <end position="230"/>
    </location>
</feature>
<comment type="subcellular location">
    <subcellularLocation>
        <location evidence="1">Membrane</location>
        <topology evidence="1">Multi-pass membrane protein</topology>
    </subcellularLocation>
</comment>
<feature type="transmembrane region" description="Helical" evidence="6">
    <location>
        <begin position="39"/>
        <end position="61"/>
    </location>
</feature>
<evidence type="ECO:0000256" key="5">
    <source>
        <dbReference type="ARBA" id="ARBA00023136"/>
    </source>
</evidence>
<dbReference type="Gene3D" id="1.20.1250.20">
    <property type="entry name" value="MFS general substrate transporter like domains"/>
    <property type="match status" value="1"/>
</dbReference>
<keyword evidence="2" id="KW-0813">Transport</keyword>
<proteinExistence type="predicted"/>
<dbReference type="InterPro" id="IPR011701">
    <property type="entry name" value="MFS"/>
</dbReference>
<protein>
    <submittedName>
        <fullName evidence="7">MFS general substrate transporter</fullName>
    </submittedName>
</protein>
<name>A0A137NT38_CONC2</name>
<keyword evidence="8" id="KW-1185">Reference proteome</keyword>
<evidence type="ECO:0000313" key="7">
    <source>
        <dbReference type="EMBL" id="KXN65957.1"/>
    </source>
</evidence>
<keyword evidence="5 6" id="KW-0472">Membrane</keyword>
<dbReference type="Pfam" id="PF07690">
    <property type="entry name" value="MFS_1"/>
    <property type="match status" value="1"/>
</dbReference>
<feature type="transmembrane region" description="Helical" evidence="6">
    <location>
        <begin position="348"/>
        <end position="366"/>
    </location>
</feature>
<dbReference type="GO" id="GO:0022857">
    <property type="term" value="F:transmembrane transporter activity"/>
    <property type="evidence" value="ECO:0007669"/>
    <property type="project" value="InterPro"/>
</dbReference>
<dbReference type="SUPFAM" id="SSF103473">
    <property type="entry name" value="MFS general substrate transporter"/>
    <property type="match status" value="1"/>
</dbReference>
<organism evidence="7 8">
    <name type="scientific">Conidiobolus coronatus (strain ATCC 28846 / CBS 209.66 / NRRL 28638)</name>
    <name type="common">Delacroixia coronata</name>
    <dbReference type="NCBI Taxonomy" id="796925"/>
    <lineage>
        <taxon>Eukaryota</taxon>
        <taxon>Fungi</taxon>
        <taxon>Fungi incertae sedis</taxon>
        <taxon>Zoopagomycota</taxon>
        <taxon>Entomophthoromycotina</taxon>
        <taxon>Entomophthoromycetes</taxon>
        <taxon>Entomophthorales</taxon>
        <taxon>Ancylistaceae</taxon>
        <taxon>Conidiobolus</taxon>
    </lineage>
</organism>
<dbReference type="PANTHER" id="PTHR23504">
    <property type="entry name" value="MAJOR FACILITATOR SUPERFAMILY DOMAIN-CONTAINING PROTEIN 10"/>
    <property type="match status" value="1"/>
</dbReference>